<dbReference type="PROSITE" id="PS50935">
    <property type="entry name" value="SSB"/>
    <property type="match status" value="1"/>
</dbReference>
<name>A0ABT0TQ69_9FLAO</name>
<keyword evidence="5" id="KW-1185">Reference proteome</keyword>
<proteinExistence type="inferred from homology"/>
<organism evidence="4 5">
    <name type="scientific">Flavobacterium luminosum</name>
    <dbReference type="NCBI Taxonomy" id="2949086"/>
    <lineage>
        <taxon>Bacteria</taxon>
        <taxon>Pseudomonadati</taxon>
        <taxon>Bacteroidota</taxon>
        <taxon>Flavobacteriia</taxon>
        <taxon>Flavobacteriales</taxon>
        <taxon>Flavobacteriaceae</taxon>
        <taxon>Flavobacterium</taxon>
    </lineage>
</organism>
<evidence type="ECO:0000313" key="4">
    <source>
        <dbReference type="EMBL" id="MCL9809642.1"/>
    </source>
</evidence>
<dbReference type="SUPFAM" id="SSF50249">
    <property type="entry name" value="Nucleic acid-binding proteins"/>
    <property type="match status" value="1"/>
</dbReference>
<comment type="caution">
    <text evidence="4">The sequence shown here is derived from an EMBL/GenBank/DDBJ whole genome shotgun (WGS) entry which is preliminary data.</text>
</comment>
<dbReference type="Gene3D" id="2.40.50.140">
    <property type="entry name" value="Nucleic acid-binding proteins"/>
    <property type="match status" value="1"/>
</dbReference>
<dbReference type="PIRSF" id="PIRSF002070">
    <property type="entry name" value="SSB"/>
    <property type="match status" value="1"/>
</dbReference>
<dbReference type="Pfam" id="PF00436">
    <property type="entry name" value="SSB"/>
    <property type="match status" value="1"/>
</dbReference>
<dbReference type="PANTHER" id="PTHR10302">
    <property type="entry name" value="SINGLE-STRANDED DNA-BINDING PROTEIN"/>
    <property type="match status" value="1"/>
</dbReference>
<dbReference type="EMBL" id="JAMLJM010000007">
    <property type="protein sequence ID" value="MCL9809642.1"/>
    <property type="molecule type" value="Genomic_DNA"/>
</dbReference>
<dbReference type="HAMAP" id="MF_00984">
    <property type="entry name" value="SSB"/>
    <property type="match status" value="1"/>
</dbReference>
<gene>
    <name evidence="4" type="primary">ssb</name>
    <name evidence="4" type="ORF">NAT50_09755</name>
</gene>
<accession>A0ABT0TQ69</accession>
<evidence type="ECO:0000256" key="2">
    <source>
        <dbReference type="HAMAP-Rule" id="MF_00984"/>
    </source>
</evidence>
<dbReference type="InterPro" id="IPR011344">
    <property type="entry name" value="ssDNA-bd"/>
</dbReference>
<dbReference type="InterPro" id="IPR000424">
    <property type="entry name" value="Primosome_PriB/ssb"/>
</dbReference>
<sequence length="110" mass="12445">MNALRNRVQLIGNVGQEPEIKIIEGGKKLAKLVLATNEVFYNEKGDKVTDTQWHNVSAWGKTADIIEKYVSKGKEIGIEGKLTHRTYEDKDGNKRYFTEVIVNDLLLLGK</sequence>
<reference evidence="4 5" key="1">
    <citation type="submission" date="2022-05" db="EMBL/GenBank/DDBJ databases">
        <title>Flavobacterium sp., isolated from activated sludge.</title>
        <authorList>
            <person name="Ran Q."/>
        </authorList>
    </citation>
    <scope>NUCLEOTIDE SEQUENCE [LARGE SCALE GENOMIC DNA]</scope>
    <source>
        <strain evidence="4 5">HXWNR70</strain>
    </source>
</reference>
<dbReference type="InterPro" id="IPR012340">
    <property type="entry name" value="NA-bd_OB-fold"/>
</dbReference>
<dbReference type="NCBIfam" id="TIGR00621">
    <property type="entry name" value="ssb"/>
    <property type="match status" value="1"/>
</dbReference>
<dbReference type="CDD" id="cd04496">
    <property type="entry name" value="SSB_OBF"/>
    <property type="match status" value="1"/>
</dbReference>
<evidence type="ECO:0000256" key="3">
    <source>
        <dbReference type="PIRNR" id="PIRNR002070"/>
    </source>
</evidence>
<comment type="caution">
    <text evidence="2">Lacks conserved residue(s) required for the propagation of feature annotation.</text>
</comment>
<dbReference type="GO" id="GO:0003677">
    <property type="term" value="F:DNA binding"/>
    <property type="evidence" value="ECO:0007669"/>
    <property type="project" value="UniProtKB-KW"/>
</dbReference>
<evidence type="ECO:0000313" key="5">
    <source>
        <dbReference type="Proteomes" id="UP001317191"/>
    </source>
</evidence>
<keyword evidence="1 2" id="KW-0238">DNA-binding</keyword>
<dbReference type="RefSeq" id="WP_250593092.1">
    <property type="nucleotide sequence ID" value="NZ_JAMLJM010000007.1"/>
</dbReference>
<comment type="subunit">
    <text evidence="2">Homotetramer.</text>
</comment>
<protein>
    <recommendedName>
        <fullName evidence="2 3">Single-stranded DNA-binding protein</fullName>
        <shortName evidence="2">SSB</shortName>
    </recommendedName>
</protein>
<dbReference type="PANTHER" id="PTHR10302:SF0">
    <property type="entry name" value="SINGLE-STRANDED DNA-BINDING PROTEIN, MITOCHONDRIAL"/>
    <property type="match status" value="1"/>
</dbReference>
<evidence type="ECO:0000256" key="1">
    <source>
        <dbReference type="ARBA" id="ARBA00023125"/>
    </source>
</evidence>
<dbReference type="Proteomes" id="UP001317191">
    <property type="component" value="Unassembled WGS sequence"/>
</dbReference>